<gene>
    <name evidence="5" type="ORF">PhCBS80983_g03209</name>
</gene>
<feature type="compositionally biased region" description="Basic and acidic residues" evidence="3">
    <location>
        <begin position="152"/>
        <end position="170"/>
    </location>
</feature>
<evidence type="ECO:0000259" key="4">
    <source>
        <dbReference type="SMART" id="SM01233"/>
    </source>
</evidence>
<evidence type="ECO:0000256" key="1">
    <source>
        <dbReference type="ARBA" id="ARBA00004496"/>
    </source>
</evidence>
<evidence type="ECO:0000256" key="3">
    <source>
        <dbReference type="SAM" id="MobiDB-lite"/>
    </source>
</evidence>
<reference evidence="5 6" key="1">
    <citation type="journal article" date="2019" name="Sci. Rep.">
        <title>Comparative genomics of chytrid fungi reveal insights into the obligate biotrophic and pathogenic lifestyle of Synchytrium endobioticum.</title>
        <authorList>
            <person name="van de Vossenberg B.T.L.H."/>
            <person name="Warris S."/>
            <person name="Nguyen H.D.T."/>
            <person name="van Gent-Pelzer M.P.E."/>
            <person name="Joly D.L."/>
            <person name="van de Geest H.C."/>
            <person name="Bonants P.J.M."/>
            <person name="Smith D.S."/>
            <person name="Levesque C.A."/>
            <person name="van der Lee T.A.J."/>
        </authorList>
    </citation>
    <scope>NUCLEOTIDE SEQUENCE [LARGE SCALE GENOMIC DNA]</scope>
    <source>
        <strain evidence="5 6">CBS 809.83</strain>
    </source>
</reference>
<dbReference type="GO" id="GO:0005737">
    <property type="term" value="C:cytoplasm"/>
    <property type="evidence" value="ECO:0007669"/>
    <property type="project" value="UniProtKB-SubCell"/>
</dbReference>
<dbReference type="OrthoDB" id="5390558at2759"/>
<sequence>MDVISSNPFDLLGDDEGGDSPVVKPTAAAKKDQKAPPPKKETNVRSDKKPAERAPRNEYPRRGGARGGAVEGAPRTPRAPRETGDFEQAPREDRVDGERRERNTFRGGRGGRGRGGFRGREFDRHSATGRTDGVKKEVAGKGSWGNPLTAEEEAKKEISDAEGAVEKTNGDAEATETPAVEAEEVKEPEDNFKTLEQYIAERARPTNDKNVRKANEGADDAQWKDAVVLKKEEDEELFADLLKVKKSKAAAAKEKAQKTFVNIDQRFTDEGRGGFSERGRGGRGGARGGRGGDRGAPRGGRGRNAGGAVSIEDQTAFPSLGGK</sequence>
<feature type="compositionally biased region" description="Basic and acidic residues" evidence="3">
    <location>
        <begin position="79"/>
        <end position="104"/>
    </location>
</feature>
<dbReference type="PANTHER" id="PTHR12299:SF17">
    <property type="entry name" value="AT19571P-RELATED"/>
    <property type="match status" value="1"/>
</dbReference>
<name>A0A507E2I2_9FUNG</name>
<dbReference type="GO" id="GO:0005634">
    <property type="term" value="C:nucleus"/>
    <property type="evidence" value="ECO:0007669"/>
    <property type="project" value="TreeGrafter"/>
</dbReference>
<keyword evidence="6" id="KW-1185">Reference proteome</keyword>
<feature type="region of interest" description="Disordered" evidence="3">
    <location>
        <begin position="267"/>
        <end position="323"/>
    </location>
</feature>
<dbReference type="PANTHER" id="PTHR12299">
    <property type="entry name" value="HYALURONIC ACID-BINDING PROTEIN 4"/>
    <property type="match status" value="1"/>
</dbReference>
<dbReference type="InterPro" id="IPR006861">
    <property type="entry name" value="HABP4_PAIRBP1-bd"/>
</dbReference>
<comment type="caution">
    <text evidence="5">The sequence shown here is derived from an EMBL/GenBank/DDBJ whole genome shotgun (WGS) entry which is preliminary data.</text>
</comment>
<dbReference type="AlphaFoldDB" id="A0A507E2I2"/>
<evidence type="ECO:0000256" key="2">
    <source>
        <dbReference type="ARBA" id="ARBA00022490"/>
    </source>
</evidence>
<dbReference type="Gene3D" id="6.10.140.1040">
    <property type="match status" value="1"/>
</dbReference>
<comment type="subcellular location">
    <subcellularLocation>
        <location evidence="1">Cytoplasm</location>
    </subcellularLocation>
</comment>
<dbReference type="InterPro" id="IPR019084">
    <property type="entry name" value="STM1-like_N"/>
</dbReference>
<evidence type="ECO:0000313" key="5">
    <source>
        <dbReference type="EMBL" id="TPX58289.1"/>
    </source>
</evidence>
<proteinExistence type="predicted"/>
<dbReference type="SMART" id="SM01233">
    <property type="entry name" value="HABP4_PAI-RBP1"/>
    <property type="match status" value="1"/>
</dbReference>
<feature type="region of interest" description="Disordered" evidence="3">
    <location>
        <begin position="1"/>
        <end position="220"/>
    </location>
</feature>
<organism evidence="5 6">
    <name type="scientific">Powellomyces hirtus</name>
    <dbReference type="NCBI Taxonomy" id="109895"/>
    <lineage>
        <taxon>Eukaryota</taxon>
        <taxon>Fungi</taxon>
        <taxon>Fungi incertae sedis</taxon>
        <taxon>Chytridiomycota</taxon>
        <taxon>Chytridiomycota incertae sedis</taxon>
        <taxon>Chytridiomycetes</taxon>
        <taxon>Spizellomycetales</taxon>
        <taxon>Powellomycetaceae</taxon>
        <taxon>Powellomyces</taxon>
    </lineage>
</organism>
<dbReference type="GO" id="GO:0003723">
    <property type="term" value="F:RNA binding"/>
    <property type="evidence" value="ECO:0007669"/>
    <property type="project" value="InterPro"/>
</dbReference>
<dbReference type="InterPro" id="IPR039764">
    <property type="entry name" value="HABP4/SERBP1-like"/>
</dbReference>
<dbReference type="EMBL" id="QEAQ01000038">
    <property type="protein sequence ID" value="TPX58289.1"/>
    <property type="molecule type" value="Genomic_DNA"/>
</dbReference>
<keyword evidence="2" id="KW-0963">Cytoplasm</keyword>
<feature type="compositionally biased region" description="Basic and acidic residues" evidence="3">
    <location>
        <begin position="29"/>
        <end position="61"/>
    </location>
</feature>
<protein>
    <recommendedName>
        <fullName evidence="4">Hyaluronan/mRNA-binding protein domain-containing protein</fullName>
    </recommendedName>
</protein>
<dbReference type="Proteomes" id="UP000318582">
    <property type="component" value="Unassembled WGS sequence"/>
</dbReference>
<evidence type="ECO:0000313" key="6">
    <source>
        <dbReference type="Proteomes" id="UP000318582"/>
    </source>
</evidence>
<dbReference type="Pfam" id="PF09598">
    <property type="entry name" value="Stm1_N"/>
    <property type="match status" value="1"/>
</dbReference>
<dbReference type="Pfam" id="PF04774">
    <property type="entry name" value="HABP4_PAI-RBP1"/>
    <property type="match status" value="1"/>
</dbReference>
<feature type="compositionally biased region" description="Basic and acidic residues" evidence="3">
    <location>
        <begin position="183"/>
        <end position="220"/>
    </location>
</feature>
<feature type="compositionally biased region" description="Basic and acidic residues" evidence="3">
    <location>
        <begin position="118"/>
        <end position="139"/>
    </location>
</feature>
<feature type="compositionally biased region" description="Basic and acidic residues" evidence="3">
    <location>
        <begin position="267"/>
        <end position="280"/>
    </location>
</feature>
<dbReference type="STRING" id="109895.A0A507E2I2"/>
<accession>A0A507E2I2</accession>
<feature type="domain" description="Hyaluronan/mRNA-binding protein" evidence="4">
    <location>
        <begin position="118"/>
        <end position="217"/>
    </location>
</feature>